<dbReference type="PANTHER" id="PTHR43695:SF1">
    <property type="entry name" value="RHAMNOGALACTURONAN ACETYLESTERASE"/>
    <property type="match status" value="1"/>
</dbReference>
<reference evidence="4" key="2">
    <citation type="submission" date="2021-04" db="EMBL/GenBank/DDBJ databases">
        <authorList>
            <person name="Gilroy R."/>
        </authorList>
    </citation>
    <scope>NUCLEOTIDE SEQUENCE</scope>
    <source>
        <strain evidence="4">CHK171-505</strain>
    </source>
</reference>
<evidence type="ECO:0000256" key="1">
    <source>
        <dbReference type="ARBA" id="ARBA00008668"/>
    </source>
</evidence>
<dbReference type="AlphaFoldDB" id="A0A9D2I118"/>
<evidence type="ECO:0000256" key="2">
    <source>
        <dbReference type="ARBA" id="ARBA00022801"/>
    </source>
</evidence>
<name>A0A9D2I118_9LACT</name>
<evidence type="ECO:0000313" key="5">
    <source>
        <dbReference type="Proteomes" id="UP000886856"/>
    </source>
</evidence>
<gene>
    <name evidence="4" type="ORF">H9948_03535</name>
</gene>
<feature type="domain" description="SGNH hydrolase-type esterase" evidence="3">
    <location>
        <begin position="6"/>
        <end position="194"/>
    </location>
</feature>
<protein>
    <submittedName>
        <fullName evidence="4">Rhamnogalacturonan acetylesterase</fullName>
    </submittedName>
</protein>
<comment type="caution">
    <text evidence="4">The sequence shown here is derived from an EMBL/GenBank/DDBJ whole genome shotgun (WGS) entry which is preliminary data.</text>
</comment>
<evidence type="ECO:0000313" key="4">
    <source>
        <dbReference type="EMBL" id="HJA89843.1"/>
    </source>
</evidence>
<dbReference type="Gene3D" id="3.40.50.1110">
    <property type="entry name" value="SGNH hydrolase"/>
    <property type="match status" value="1"/>
</dbReference>
<dbReference type="InterPro" id="IPR036514">
    <property type="entry name" value="SGNH_hydro_sf"/>
</dbReference>
<dbReference type="GO" id="GO:0016787">
    <property type="term" value="F:hydrolase activity"/>
    <property type="evidence" value="ECO:0007669"/>
    <property type="project" value="UniProtKB-KW"/>
</dbReference>
<organism evidence="4 5">
    <name type="scientific">Candidatus Jeotgalibaca merdavium</name>
    <dbReference type="NCBI Taxonomy" id="2838627"/>
    <lineage>
        <taxon>Bacteria</taxon>
        <taxon>Bacillati</taxon>
        <taxon>Bacillota</taxon>
        <taxon>Bacilli</taxon>
        <taxon>Lactobacillales</taxon>
        <taxon>Carnobacteriaceae</taxon>
        <taxon>Jeotgalibaca</taxon>
    </lineage>
</organism>
<reference evidence="4" key="1">
    <citation type="journal article" date="2021" name="PeerJ">
        <title>Extensive microbial diversity within the chicken gut microbiome revealed by metagenomics and culture.</title>
        <authorList>
            <person name="Gilroy R."/>
            <person name="Ravi A."/>
            <person name="Getino M."/>
            <person name="Pursley I."/>
            <person name="Horton D.L."/>
            <person name="Alikhan N.F."/>
            <person name="Baker D."/>
            <person name="Gharbi K."/>
            <person name="Hall N."/>
            <person name="Watson M."/>
            <person name="Adriaenssens E.M."/>
            <person name="Foster-Nyarko E."/>
            <person name="Jarju S."/>
            <person name="Secka A."/>
            <person name="Antonio M."/>
            <person name="Oren A."/>
            <person name="Chaudhuri R.R."/>
            <person name="La Ragione R."/>
            <person name="Hildebrand F."/>
            <person name="Pallen M.J."/>
        </authorList>
    </citation>
    <scope>NUCLEOTIDE SEQUENCE</scope>
    <source>
        <strain evidence="4">CHK171-505</strain>
    </source>
</reference>
<keyword evidence="2" id="KW-0378">Hydrolase</keyword>
<comment type="similarity">
    <text evidence="1">Belongs to the 'GDSL' lipolytic enzyme family.</text>
</comment>
<dbReference type="InterPro" id="IPR013830">
    <property type="entry name" value="SGNH_hydro"/>
</dbReference>
<dbReference type="EMBL" id="DWYW01000073">
    <property type="protein sequence ID" value="HJA89843.1"/>
    <property type="molecule type" value="Genomic_DNA"/>
</dbReference>
<accession>A0A9D2I118</accession>
<dbReference type="Proteomes" id="UP000886856">
    <property type="component" value="Unassembled WGS sequence"/>
</dbReference>
<sequence length="211" mass="24331">MKIILAGDSTVANCPQDEAPMAGWGQYLSNYVSYPVLNHAKGGSTTQSFVQEDRWDMVCQLIEPKDVVCIQFGHNDQKPEHKIYSEDYYQNISQMVKDVQTQGGRPILLTPPERNNFFRDRHFPTLEKEATIIQTVAKEQGIPCLPLHTYTKESYAANGEHKNRQFFVWLEPGQSKNYPRGYRDNTHFTEKGARWLASWIGEQLQVYLTNE</sequence>
<evidence type="ECO:0000259" key="3">
    <source>
        <dbReference type="Pfam" id="PF13472"/>
    </source>
</evidence>
<dbReference type="PANTHER" id="PTHR43695">
    <property type="entry name" value="PUTATIVE (AFU_ORTHOLOGUE AFUA_2G17250)-RELATED"/>
    <property type="match status" value="1"/>
</dbReference>
<dbReference type="InterPro" id="IPR037459">
    <property type="entry name" value="RhgT-like"/>
</dbReference>
<dbReference type="Pfam" id="PF13472">
    <property type="entry name" value="Lipase_GDSL_2"/>
    <property type="match status" value="1"/>
</dbReference>
<dbReference type="SUPFAM" id="SSF52266">
    <property type="entry name" value="SGNH hydrolase"/>
    <property type="match status" value="1"/>
</dbReference>
<proteinExistence type="inferred from homology"/>
<dbReference type="CDD" id="cd01821">
    <property type="entry name" value="Rhamnogalacturan_acetylesterase_like"/>
    <property type="match status" value="1"/>
</dbReference>